<keyword evidence="5 10" id="KW-0949">S-adenosyl-L-methionine</keyword>
<evidence type="ECO:0000256" key="1">
    <source>
        <dbReference type="ARBA" id="ARBA00004123"/>
    </source>
</evidence>
<keyword evidence="6 10" id="KW-0694">RNA-binding</keyword>
<evidence type="ECO:0000313" key="15">
    <source>
        <dbReference type="RefSeq" id="XP_030755092.1"/>
    </source>
</evidence>
<evidence type="ECO:0000256" key="12">
    <source>
        <dbReference type="SAM" id="MobiDB-lite"/>
    </source>
</evidence>
<dbReference type="OrthoDB" id="10248867at2759"/>
<evidence type="ECO:0000256" key="4">
    <source>
        <dbReference type="ARBA" id="ARBA00022679"/>
    </source>
</evidence>
<gene>
    <name evidence="15" type="primary">LOC115881659</name>
</gene>
<dbReference type="FunCoup" id="A0A6J2XU52">
    <property type="interactions" value="2118"/>
</dbReference>
<dbReference type="EC" id="2.1.1.56" evidence="10"/>
<evidence type="ECO:0000256" key="8">
    <source>
        <dbReference type="ARBA" id="ARBA00023242"/>
    </source>
</evidence>
<evidence type="ECO:0000313" key="14">
    <source>
        <dbReference type="Proteomes" id="UP000504635"/>
    </source>
</evidence>
<proteinExistence type="inferred from homology"/>
<keyword evidence="3 10" id="KW-0507">mRNA processing</keyword>
<comment type="subcellular location">
    <subcellularLocation>
        <location evidence="1 10">Nucleus</location>
    </subcellularLocation>
</comment>
<feature type="domain" description="MRNA cap 0 methyltransferase" evidence="13">
    <location>
        <begin position="120"/>
        <end position="437"/>
    </location>
</feature>
<sequence length="451" mass="51980">MSENGDDLEQTLVLAAAAADSLQYEDAAEESHNEELPNKPDESEFYSEDKEEPLQKKKVNEEANNSPNYYNHVNNSHSVKKRNHEETDNEPQTSDYSHSHVVATHYNLLEEKGLQERYKSRIIYLRNFHNWIKSMLINQYITKIKEHKKQHNPPIRVHDMCCGKGGDLSKWKKGNITYLICSDIAEVSLEHCRARYDTMKHHARRERGGGHNMFSLEVIAGDCTKVRLREKYSDPSMKLDLVSCQFAFHYSFESLPQAENMLRNASECLQPGGYFIGTIPDSNEIVARARKSKSNTFGNKVLEVELDFDPNDPPLFGAKYNFKLDGVVNCPEFLVHFPTFVKLAKKFGLKLVRKEKFLEFFDKMKHEGRQLLSNMRALEMYPPNENATLLGDEEDYIHAKEFIERQDQNGGPVKIGTLSKSEWETSSLYLTFAFEKVKNTWNADGTPCFDI</sequence>
<evidence type="ECO:0000256" key="5">
    <source>
        <dbReference type="ARBA" id="ARBA00022691"/>
    </source>
</evidence>
<dbReference type="Gene3D" id="3.40.50.150">
    <property type="entry name" value="Vaccinia Virus protein VP39"/>
    <property type="match status" value="1"/>
</dbReference>
<dbReference type="RefSeq" id="XP_030755092.1">
    <property type="nucleotide sequence ID" value="XM_030899232.1"/>
</dbReference>
<dbReference type="CTD" id="8731"/>
<dbReference type="GO" id="GO:0003723">
    <property type="term" value="F:RNA binding"/>
    <property type="evidence" value="ECO:0007669"/>
    <property type="project" value="UniProtKB-KW"/>
</dbReference>
<dbReference type="PROSITE" id="PS51562">
    <property type="entry name" value="RNA_CAP0_MT"/>
    <property type="match status" value="1"/>
</dbReference>
<keyword evidence="7 10" id="KW-0506">mRNA capping</keyword>
<feature type="binding site" evidence="11">
    <location>
        <position position="183"/>
    </location>
    <ligand>
        <name>S-adenosyl-L-methionine</name>
        <dbReference type="ChEBI" id="CHEBI:59789"/>
    </ligand>
</feature>
<evidence type="ECO:0000256" key="11">
    <source>
        <dbReference type="PIRSR" id="PIRSR028762-1"/>
    </source>
</evidence>
<dbReference type="KEGG" id="soy:115881659"/>
<name>A0A6J2XU52_SITOR</name>
<keyword evidence="4 10" id="KW-0808">Transferase</keyword>
<protein>
    <recommendedName>
        <fullName evidence="10">mRNA cap guanine-N(7) methyltransferase</fullName>
        <ecNumber evidence="10">2.1.1.56</ecNumber>
    </recommendedName>
    <alternativeName>
        <fullName evidence="10">mRNA (guanine-N(7))-methyltransferase</fullName>
    </alternativeName>
    <alternativeName>
        <fullName evidence="10">mRNA cap methyltransferase</fullName>
    </alternativeName>
</protein>
<organism evidence="14 15">
    <name type="scientific">Sitophilus oryzae</name>
    <name type="common">Rice weevil</name>
    <name type="synonym">Curculio oryzae</name>
    <dbReference type="NCBI Taxonomy" id="7048"/>
    <lineage>
        <taxon>Eukaryota</taxon>
        <taxon>Metazoa</taxon>
        <taxon>Ecdysozoa</taxon>
        <taxon>Arthropoda</taxon>
        <taxon>Hexapoda</taxon>
        <taxon>Insecta</taxon>
        <taxon>Pterygota</taxon>
        <taxon>Neoptera</taxon>
        <taxon>Endopterygota</taxon>
        <taxon>Coleoptera</taxon>
        <taxon>Polyphaga</taxon>
        <taxon>Cucujiformia</taxon>
        <taxon>Curculionidae</taxon>
        <taxon>Dryophthorinae</taxon>
        <taxon>Sitophilus</taxon>
    </lineage>
</organism>
<dbReference type="InterPro" id="IPR039753">
    <property type="entry name" value="RG7MT1"/>
</dbReference>
<dbReference type="AlphaFoldDB" id="A0A6J2XU52"/>
<dbReference type="InterPro" id="IPR016899">
    <property type="entry name" value="mRNA_G-N7_MeTrfase_euk"/>
</dbReference>
<dbReference type="InterPro" id="IPR029063">
    <property type="entry name" value="SAM-dependent_MTases_sf"/>
</dbReference>
<feature type="binding site" evidence="11">
    <location>
        <position position="161"/>
    </location>
    <ligand>
        <name>S-adenosyl-L-methionine</name>
        <dbReference type="ChEBI" id="CHEBI:59789"/>
    </ligand>
</feature>
<dbReference type="SUPFAM" id="SSF53335">
    <property type="entry name" value="S-adenosyl-L-methionine-dependent methyltransferases"/>
    <property type="match status" value="1"/>
</dbReference>
<feature type="binding site" evidence="11">
    <location>
        <position position="250"/>
    </location>
    <ligand>
        <name>S-adenosyl-L-methionine</name>
        <dbReference type="ChEBI" id="CHEBI:59789"/>
    </ligand>
</feature>
<feature type="compositionally biased region" description="Basic and acidic residues" evidence="12">
    <location>
        <begin position="52"/>
        <end position="61"/>
    </location>
</feature>
<keyword evidence="8 10" id="KW-0539">Nucleus</keyword>
<keyword evidence="14" id="KW-1185">Reference proteome</keyword>
<dbReference type="GO" id="GO:0005634">
    <property type="term" value="C:nucleus"/>
    <property type="evidence" value="ECO:0007669"/>
    <property type="project" value="UniProtKB-SubCell"/>
</dbReference>
<feature type="binding site" evidence="11">
    <location>
        <position position="222"/>
    </location>
    <ligand>
        <name>S-adenosyl-L-methionine</name>
        <dbReference type="ChEBI" id="CHEBI:59789"/>
    </ligand>
</feature>
<dbReference type="PANTHER" id="PTHR12189:SF2">
    <property type="entry name" value="MRNA CAP GUANINE-N7 METHYLTRANSFERASE"/>
    <property type="match status" value="1"/>
</dbReference>
<evidence type="ECO:0000256" key="2">
    <source>
        <dbReference type="ARBA" id="ARBA00022603"/>
    </source>
</evidence>
<keyword evidence="2 10" id="KW-0489">Methyltransferase</keyword>
<evidence type="ECO:0000259" key="13">
    <source>
        <dbReference type="PROSITE" id="PS51562"/>
    </source>
</evidence>
<comment type="catalytic activity">
    <reaction evidence="9">
        <text>a 5'-end (5'-triphosphoguanosine)-ribonucleoside in mRNA + S-adenosyl-L-methionine = a 5'-end (N(7)-methyl 5'-triphosphoguanosine)-ribonucleoside in mRNA + S-adenosyl-L-homocysteine</text>
        <dbReference type="Rhea" id="RHEA:67008"/>
        <dbReference type="Rhea" id="RHEA-COMP:17166"/>
        <dbReference type="Rhea" id="RHEA-COMP:17167"/>
        <dbReference type="ChEBI" id="CHEBI:57856"/>
        <dbReference type="ChEBI" id="CHEBI:59789"/>
        <dbReference type="ChEBI" id="CHEBI:156461"/>
        <dbReference type="ChEBI" id="CHEBI:167617"/>
        <dbReference type="EC" id="2.1.1.56"/>
    </reaction>
</comment>
<feature type="region of interest" description="Disordered" evidence="12">
    <location>
        <begin position="21"/>
        <end position="99"/>
    </location>
</feature>
<evidence type="ECO:0000256" key="6">
    <source>
        <dbReference type="ARBA" id="ARBA00022884"/>
    </source>
</evidence>
<feature type="compositionally biased region" description="Basic and acidic residues" evidence="12">
    <location>
        <begin position="29"/>
        <end position="42"/>
    </location>
</feature>
<feature type="compositionally biased region" description="Low complexity" evidence="12">
    <location>
        <begin position="64"/>
        <end position="77"/>
    </location>
</feature>
<feature type="binding site" evidence="11">
    <location>
        <position position="133"/>
    </location>
    <ligand>
        <name>S-adenosyl-L-methionine</name>
        <dbReference type="ChEBI" id="CHEBI:59789"/>
    </ligand>
</feature>
<feature type="binding site" evidence="11">
    <location>
        <position position="245"/>
    </location>
    <ligand>
        <name>S-adenosyl-L-methionine</name>
        <dbReference type="ChEBI" id="CHEBI:59789"/>
    </ligand>
</feature>
<dbReference type="PIRSF" id="PIRSF028762">
    <property type="entry name" value="ABD1"/>
    <property type="match status" value="1"/>
</dbReference>
<dbReference type="InterPro" id="IPR004971">
    <property type="entry name" value="mRNA_G-N7_MeTrfase_dom"/>
</dbReference>
<evidence type="ECO:0000256" key="7">
    <source>
        <dbReference type="ARBA" id="ARBA00023042"/>
    </source>
</evidence>
<dbReference type="GeneID" id="115881659"/>
<dbReference type="PANTHER" id="PTHR12189">
    <property type="entry name" value="MRNA GUANINE-7- METHYLTRANSFERASE"/>
    <property type="match status" value="1"/>
</dbReference>
<comment type="similarity">
    <text evidence="10">Belongs to the class I-like SAM-binding methyltransferase superfamily. mRNA cap 0 methyltransferase family.</text>
</comment>
<dbReference type="GO" id="GO:0004482">
    <property type="term" value="F:mRNA 5'-cap (guanine-N7-)-methyltransferase activity"/>
    <property type="evidence" value="ECO:0007669"/>
    <property type="project" value="UniProtKB-EC"/>
</dbReference>
<accession>A0A6J2XU52</accession>
<reference evidence="15" key="1">
    <citation type="submission" date="2025-08" db="UniProtKB">
        <authorList>
            <consortium name="RefSeq"/>
        </authorList>
    </citation>
    <scope>IDENTIFICATION</scope>
    <source>
        <tissue evidence="15">Gonads</tissue>
    </source>
</reference>
<dbReference type="CDD" id="cd02440">
    <property type="entry name" value="AdoMet_MTases"/>
    <property type="match status" value="1"/>
</dbReference>
<evidence type="ECO:0000256" key="9">
    <source>
        <dbReference type="ARBA" id="ARBA00044712"/>
    </source>
</evidence>
<dbReference type="Pfam" id="PF03291">
    <property type="entry name" value="mRNA_G-N7_MeTrfase"/>
    <property type="match status" value="1"/>
</dbReference>
<evidence type="ECO:0000256" key="10">
    <source>
        <dbReference type="PIRNR" id="PIRNR028762"/>
    </source>
</evidence>
<evidence type="ECO:0000256" key="3">
    <source>
        <dbReference type="ARBA" id="ARBA00022664"/>
    </source>
</evidence>
<dbReference type="InParanoid" id="A0A6J2XU52"/>
<dbReference type="Proteomes" id="UP000504635">
    <property type="component" value="Unplaced"/>
</dbReference>